<feature type="compositionally biased region" description="Basic and acidic residues" evidence="1">
    <location>
        <begin position="540"/>
        <end position="562"/>
    </location>
</feature>
<dbReference type="GO" id="GO:0030687">
    <property type="term" value="C:preribosome, large subunit precursor"/>
    <property type="evidence" value="ECO:0007669"/>
    <property type="project" value="TreeGrafter"/>
</dbReference>
<reference evidence="3 4" key="1">
    <citation type="journal article" date="2015" name="Genome Biol. Evol.">
        <title>Comparative Genomics of a Bacterivorous Green Alga Reveals Evolutionary Causalities and Consequences of Phago-Mixotrophic Mode of Nutrition.</title>
        <authorList>
            <person name="Burns J.A."/>
            <person name="Paasch A."/>
            <person name="Narechania A."/>
            <person name="Kim E."/>
        </authorList>
    </citation>
    <scope>NUCLEOTIDE SEQUENCE [LARGE SCALE GENOMIC DNA]</scope>
    <source>
        <strain evidence="3 4">PLY_AMNH</strain>
    </source>
</reference>
<evidence type="ECO:0000313" key="4">
    <source>
        <dbReference type="Proteomes" id="UP001190700"/>
    </source>
</evidence>
<keyword evidence="4" id="KW-1185">Reference proteome</keyword>
<dbReference type="Pfam" id="PF04427">
    <property type="entry name" value="Brix"/>
    <property type="match status" value="1"/>
</dbReference>
<feature type="compositionally biased region" description="Basic and acidic residues" evidence="1">
    <location>
        <begin position="574"/>
        <end position="584"/>
    </location>
</feature>
<dbReference type="GO" id="GO:0006364">
    <property type="term" value="P:rRNA processing"/>
    <property type="evidence" value="ECO:0007669"/>
    <property type="project" value="InterPro"/>
</dbReference>
<evidence type="ECO:0000256" key="1">
    <source>
        <dbReference type="SAM" id="MobiDB-lite"/>
    </source>
</evidence>
<feature type="compositionally biased region" description="Basic and acidic residues" evidence="1">
    <location>
        <begin position="435"/>
        <end position="469"/>
    </location>
</feature>
<accession>A0AAE0C4T0</accession>
<feature type="compositionally biased region" description="Basic and acidic residues" evidence="1">
    <location>
        <begin position="492"/>
        <end position="501"/>
    </location>
</feature>
<evidence type="ECO:0000313" key="3">
    <source>
        <dbReference type="EMBL" id="KAK3247550.1"/>
    </source>
</evidence>
<evidence type="ECO:0000259" key="2">
    <source>
        <dbReference type="PROSITE" id="PS50833"/>
    </source>
</evidence>
<sequence length="667" mass="74141">MGRTRRRKKRTHKEEGVAEQDVPAGGKKIPKSFVIARGKLGRLLSEVESDLRKVMEPNTARSLKVSNNNSLKDFVHIAGPFGVTHFMLLSATVEAHYLRVCACPRGPTITMKINQYTLASDIANVQPHYSAPPAIFKNSPLVVLNNFAGEQKHLRLAGVVLQNLFPSINVRTVKLATCRRVVLFDYNKDTETISFRHFQITAAPTGVSRRVRKLVIKRDAPNLEGLQDISDYLGAGMSDSEGEDETKAKVMLSQDIGRANKSNQQSAIRLQELGPRMELEIVKVEEGMCAGAVLFHKFVQKTPEEVADLQERKETQDQLRAERKAEQEENVMRKAAEKEAEKQMQRDQAKERHAARYRSENMDDEGDEEDEEGDEDEYGEKNDEELQDDRDDGLDGEDMEDEDEEDEDDDEGEDEEDEDSDEYVDDDDDQGGEEDGVKAKDAHKSRRSAEEQSDDDWYKSEMSHGNVKDDDADDDDDAEYYRAEVGEDPDADTQRAMDSKRANQKRQREMHKARREERMQDATRKEKLAMESRSVTGGIKVEKRDEAAGRGKRPRGESDDRRPPKKQKGGGQGYDDHEGDDGFKGRGRSKGGGKGFSKDGGKGGKGGGKGGKGGGKGGRGGSKGGSKGKGEKVKVKGGNKTRFYDDEYAGSHLNLGSQVGLSSSSIQ</sequence>
<feature type="region of interest" description="Disordered" evidence="1">
    <location>
        <begin position="307"/>
        <end position="639"/>
    </location>
</feature>
<feature type="compositionally biased region" description="Acidic residues" evidence="1">
    <location>
        <begin position="362"/>
        <end position="434"/>
    </location>
</feature>
<feature type="compositionally biased region" description="Basic and acidic residues" evidence="1">
    <location>
        <begin position="309"/>
        <end position="361"/>
    </location>
</feature>
<feature type="compositionally biased region" description="Basic residues" evidence="1">
    <location>
        <begin position="1"/>
        <end position="11"/>
    </location>
</feature>
<dbReference type="EMBL" id="LGRX02028873">
    <property type="protein sequence ID" value="KAK3247550.1"/>
    <property type="molecule type" value="Genomic_DNA"/>
</dbReference>
<feature type="compositionally biased region" description="Gly residues" evidence="1">
    <location>
        <begin position="603"/>
        <end position="627"/>
    </location>
</feature>
<feature type="compositionally biased region" description="Basic residues" evidence="1">
    <location>
        <begin position="502"/>
        <end position="513"/>
    </location>
</feature>
<dbReference type="SMART" id="SM00879">
    <property type="entry name" value="Brix"/>
    <property type="match status" value="1"/>
</dbReference>
<gene>
    <name evidence="3" type="ORF">CYMTET_42955</name>
</gene>
<organism evidence="3 4">
    <name type="scientific">Cymbomonas tetramitiformis</name>
    <dbReference type="NCBI Taxonomy" id="36881"/>
    <lineage>
        <taxon>Eukaryota</taxon>
        <taxon>Viridiplantae</taxon>
        <taxon>Chlorophyta</taxon>
        <taxon>Pyramimonadophyceae</taxon>
        <taxon>Pyramimonadales</taxon>
        <taxon>Pyramimonadaceae</taxon>
        <taxon>Cymbomonas</taxon>
    </lineage>
</organism>
<dbReference type="PANTHER" id="PTHR12661:SF5">
    <property type="entry name" value="SUPPRESSOR OF SWI4 1 HOMOLOG"/>
    <property type="match status" value="1"/>
</dbReference>
<proteinExistence type="predicted"/>
<dbReference type="PROSITE" id="PS50833">
    <property type="entry name" value="BRIX"/>
    <property type="match status" value="1"/>
</dbReference>
<dbReference type="PANTHER" id="PTHR12661">
    <property type="entry name" value="PETER PAN-RELATED"/>
    <property type="match status" value="1"/>
</dbReference>
<feature type="domain" description="Brix" evidence="2">
    <location>
        <begin position="30"/>
        <end position="290"/>
    </location>
</feature>
<dbReference type="InterPro" id="IPR007109">
    <property type="entry name" value="Brix"/>
</dbReference>
<dbReference type="GO" id="GO:0019843">
    <property type="term" value="F:rRNA binding"/>
    <property type="evidence" value="ECO:0007669"/>
    <property type="project" value="InterPro"/>
</dbReference>
<dbReference type="Proteomes" id="UP001190700">
    <property type="component" value="Unassembled WGS sequence"/>
</dbReference>
<feature type="compositionally biased region" description="Basic and acidic residues" evidence="1">
    <location>
        <begin position="514"/>
        <end position="530"/>
    </location>
</feature>
<comment type="caution">
    <text evidence="3">The sequence shown here is derived from an EMBL/GenBank/DDBJ whole genome shotgun (WGS) entry which is preliminary data.</text>
</comment>
<dbReference type="GO" id="GO:0000027">
    <property type="term" value="P:ribosomal large subunit assembly"/>
    <property type="evidence" value="ECO:0007669"/>
    <property type="project" value="TreeGrafter"/>
</dbReference>
<name>A0AAE0C4T0_9CHLO</name>
<dbReference type="InterPro" id="IPR045112">
    <property type="entry name" value="PPAN-like"/>
</dbReference>
<dbReference type="AlphaFoldDB" id="A0AAE0C4T0"/>
<protein>
    <recommendedName>
        <fullName evidence="2">Brix domain-containing protein</fullName>
    </recommendedName>
</protein>
<feature type="region of interest" description="Disordered" evidence="1">
    <location>
        <begin position="1"/>
        <end position="25"/>
    </location>
</feature>